<name>A0A4Y2Q8R1_ARAVE</name>
<gene>
    <name evidence="1" type="ORF">AVEN_92948_1</name>
</gene>
<protein>
    <submittedName>
        <fullName evidence="1">Uncharacterized protein</fullName>
    </submittedName>
</protein>
<evidence type="ECO:0000313" key="1">
    <source>
        <dbReference type="EMBL" id="GBN59007.1"/>
    </source>
</evidence>
<comment type="caution">
    <text evidence="1">The sequence shown here is derived from an EMBL/GenBank/DDBJ whole genome shotgun (WGS) entry which is preliminary data.</text>
</comment>
<dbReference type="Proteomes" id="UP000499080">
    <property type="component" value="Unassembled WGS sequence"/>
</dbReference>
<accession>A0A4Y2Q8R1</accession>
<dbReference type="EMBL" id="BGPR01013047">
    <property type="protein sequence ID" value="GBN59007.1"/>
    <property type="molecule type" value="Genomic_DNA"/>
</dbReference>
<organism evidence="1 2">
    <name type="scientific">Araneus ventricosus</name>
    <name type="common">Orbweaver spider</name>
    <name type="synonym">Epeira ventricosa</name>
    <dbReference type="NCBI Taxonomy" id="182803"/>
    <lineage>
        <taxon>Eukaryota</taxon>
        <taxon>Metazoa</taxon>
        <taxon>Ecdysozoa</taxon>
        <taxon>Arthropoda</taxon>
        <taxon>Chelicerata</taxon>
        <taxon>Arachnida</taxon>
        <taxon>Araneae</taxon>
        <taxon>Araneomorphae</taxon>
        <taxon>Entelegynae</taxon>
        <taxon>Araneoidea</taxon>
        <taxon>Araneidae</taxon>
        <taxon>Araneus</taxon>
    </lineage>
</organism>
<keyword evidence="2" id="KW-1185">Reference proteome</keyword>
<proteinExistence type="predicted"/>
<sequence>MGATTVSHAFGLSLIEREECSFAVTCSSYGKLSSTTFLLWKTMQLHKLFGGQLLAVLFHKIMTFVIRLQPHDLGRDAISSTTGLALSSSLVMRNVAH</sequence>
<reference evidence="1 2" key="1">
    <citation type="journal article" date="2019" name="Sci. Rep.">
        <title>Orb-weaving spider Araneus ventricosus genome elucidates the spidroin gene catalogue.</title>
        <authorList>
            <person name="Kono N."/>
            <person name="Nakamura H."/>
            <person name="Ohtoshi R."/>
            <person name="Moran D.A.P."/>
            <person name="Shinohara A."/>
            <person name="Yoshida Y."/>
            <person name="Fujiwara M."/>
            <person name="Mori M."/>
            <person name="Tomita M."/>
            <person name="Arakawa K."/>
        </authorList>
    </citation>
    <scope>NUCLEOTIDE SEQUENCE [LARGE SCALE GENOMIC DNA]</scope>
</reference>
<dbReference type="AlphaFoldDB" id="A0A4Y2Q8R1"/>
<evidence type="ECO:0000313" key="2">
    <source>
        <dbReference type="Proteomes" id="UP000499080"/>
    </source>
</evidence>